<organism evidence="1 2">
    <name type="scientific">Thalictrum thalictroides</name>
    <name type="common">Rue-anemone</name>
    <name type="synonym">Anemone thalictroides</name>
    <dbReference type="NCBI Taxonomy" id="46969"/>
    <lineage>
        <taxon>Eukaryota</taxon>
        <taxon>Viridiplantae</taxon>
        <taxon>Streptophyta</taxon>
        <taxon>Embryophyta</taxon>
        <taxon>Tracheophyta</taxon>
        <taxon>Spermatophyta</taxon>
        <taxon>Magnoliopsida</taxon>
        <taxon>Ranunculales</taxon>
        <taxon>Ranunculaceae</taxon>
        <taxon>Thalictroideae</taxon>
        <taxon>Thalictrum</taxon>
    </lineage>
</organism>
<dbReference type="OrthoDB" id="1720282at2759"/>
<dbReference type="Gene3D" id="3.60.10.10">
    <property type="entry name" value="Endonuclease/exonuclease/phosphatase"/>
    <property type="match status" value="1"/>
</dbReference>
<name>A0A7J6USQ5_THATH</name>
<accession>A0A7J6USQ5</accession>
<dbReference type="InterPro" id="IPR036691">
    <property type="entry name" value="Endo/exonu/phosph_ase_sf"/>
</dbReference>
<evidence type="ECO:0000313" key="1">
    <source>
        <dbReference type="EMBL" id="KAF5175614.1"/>
    </source>
</evidence>
<dbReference type="AlphaFoldDB" id="A0A7J6USQ5"/>
<reference evidence="1 2" key="1">
    <citation type="submission" date="2020-06" db="EMBL/GenBank/DDBJ databases">
        <title>Transcriptomic and genomic resources for Thalictrum thalictroides and T. hernandezii: Facilitating candidate gene discovery in an emerging model plant lineage.</title>
        <authorList>
            <person name="Arias T."/>
            <person name="Riano-Pachon D.M."/>
            <person name="Di Stilio V.S."/>
        </authorList>
    </citation>
    <scope>NUCLEOTIDE SEQUENCE [LARGE SCALE GENOMIC DNA]</scope>
    <source>
        <strain evidence="2">cv. WT478/WT964</strain>
        <tissue evidence="1">Leaves</tissue>
    </source>
</reference>
<dbReference type="Proteomes" id="UP000554482">
    <property type="component" value="Unassembled WGS sequence"/>
</dbReference>
<dbReference type="PANTHER" id="PTHR35218:SF9">
    <property type="entry name" value="ENDONUCLEASE_EXONUCLEASE_PHOSPHATASE DOMAIN-CONTAINING PROTEIN"/>
    <property type="match status" value="1"/>
</dbReference>
<keyword evidence="2" id="KW-1185">Reference proteome</keyword>
<comment type="caution">
    <text evidence="1">The sequence shown here is derived from an EMBL/GenBank/DDBJ whole genome shotgun (WGS) entry which is preliminary data.</text>
</comment>
<dbReference type="SUPFAM" id="SSF56219">
    <property type="entry name" value="DNase I-like"/>
    <property type="match status" value="1"/>
</dbReference>
<proteinExistence type="predicted"/>
<sequence>MAIISWNCRGVGGDNTKRTLLTLFNDHKPDIVFLFETKSCDNVINDLIHASRFENHFSIPSINQSGGLLLLWSNQINLVVSSSNKYIINTKIYYENDKQRIFYLVFLL</sequence>
<evidence type="ECO:0000313" key="2">
    <source>
        <dbReference type="Proteomes" id="UP000554482"/>
    </source>
</evidence>
<dbReference type="PANTHER" id="PTHR35218">
    <property type="entry name" value="RNASE H DOMAIN-CONTAINING PROTEIN"/>
    <property type="match status" value="1"/>
</dbReference>
<protein>
    <submittedName>
        <fullName evidence="1">Uncharacterized protein</fullName>
    </submittedName>
</protein>
<gene>
    <name evidence="1" type="ORF">FRX31_034799</name>
</gene>
<dbReference type="EMBL" id="JABWDY010043800">
    <property type="protein sequence ID" value="KAF5175614.1"/>
    <property type="molecule type" value="Genomic_DNA"/>
</dbReference>